<reference evidence="2 3" key="1">
    <citation type="submission" date="2018-09" db="EMBL/GenBank/DDBJ databases">
        <title>Genomic investigation of the strawberry pathogen Phytophthora fragariae indicates pathogenicity is determined by transcriptional variation in three key races.</title>
        <authorList>
            <person name="Adams T.M."/>
            <person name="Armitage A.D."/>
            <person name="Sobczyk M.K."/>
            <person name="Bates H.J."/>
            <person name="Dunwell J.M."/>
            <person name="Nellist C.F."/>
            <person name="Harrison R.J."/>
        </authorList>
    </citation>
    <scope>NUCLEOTIDE SEQUENCE [LARGE SCALE GENOMIC DNA]</scope>
    <source>
        <strain evidence="2 3">SCRP324</strain>
    </source>
</reference>
<accession>A0A6A3J9G8</accession>
<evidence type="ECO:0000313" key="3">
    <source>
        <dbReference type="Proteomes" id="UP000435112"/>
    </source>
</evidence>
<proteinExistence type="predicted"/>
<feature type="chain" id="PRO_5025411747" description="Secreted protein" evidence="1">
    <location>
        <begin position="32"/>
        <end position="62"/>
    </location>
</feature>
<sequence length="62" mass="6872">MACGSWTVDRVSTWCMTRVYCAILWTTLTHGAPPTEVWYCKTHKSSNVGPNNKPTTIAELVG</sequence>
<gene>
    <name evidence="2" type="ORF">PR002_g20898</name>
</gene>
<keyword evidence="1" id="KW-0732">Signal</keyword>
<dbReference type="Proteomes" id="UP000435112">
    <property type="component" value="Unassembled WGS sequence"/>
</dbReference>
<feature type="signal peptide" evidence="1">
    <location>
        <begin position="1"/>
        <end position="31"/>
    </location>
</feature>
<evidence type="ECO:0000256" key="1">
    <source>
        <dbReference type="SAM" id="SignalP"/>
    </source>
</evidence>
<name>A0A6A3J9G8_9STRA</name>
<dbReference type="AlphaFoldDB" id="A0A6A3J9G8"/>
<dbReference type="EMBL" id="QXFU01002045">
    <property type="protein sequence ID" value="KAE8991290.1"/>
    <property type="molecule type" value="Genomic_DNA"/>
</dbReference>
<evidence type="ECO:0008006" key="4">
    <source>
        <dbReference type="Google" id="ProtNLM"/>
    </source>
</evidence>
<comment type="caution">
    <text evidence="2">The sequence shown here is derived from an EMBL/GenBank/DDBJ whole genome shotgun (WGS) entry which is preliminary data.</text>
</comment>
<evidence type="ECO:0000313" key="2">
    <source>
        <dbReference type="EMBL" id="KAE8991290.1"/>
    </source>
</evidence>
<protein>
    <recommendedName>
        <fullName evidence="4">Secreted protein</fullName>
    </recommendedName>
</protein>
<organism evidence="2 3">
    <name type="scientific">Phytophthora rubi</name>
    <dbReference type="NCBI Taxonomy" id="129364"/>
    <lineage>
        <taxon>Eukaryota</taxon>
        <taxon>Sar</taxon>
        <taxon>Stramenopiles</taxon>
        <taxon>Oomycota</taxon>
        <taxon>Peronosporomycetes</taxon>
        <taxon>Peronosporales</taxon>
        <taxon>Peronosporaceae</taxon>
        <taxon>Phytophthora</taxon>
    </lineage>
</organism>